<keyword evidence="2" id="KW-0732">Signal</keyword>
<keyword evidence="4" id="KW-1185">Reference proteome</keyword>
<organism evidence="3 4">
    <name type="scientific">Natronospira proteinivora</name>
    <dbReference type="NCBI Taxonomy" id="1807133"/>
    <lineage>
        <taxon>Bacteria</taxon>
        <taxon>Pseudomonadati</taxon>
        <taxon>Pseudomonadota</taxon>
        <taxon>Gammaproteobacteria</taxon>
        <taxon>Natronospirales</taxon>
        <taxon>Natronospiraceae</taxon>
        <taxon>Natronospira</taxon>
    </lineage>
</organism>
<feature type="chain" id="PRO_5046349360" evidence="2">
    <location>
        <begin position="26"/>
        <end position="269"/>
    </location>
</feature>
<dbReference type="RefSeq" id="WP_253448213.1">
    <property type="nucleotide sequence ID" value="NZ_JALJYF010000002.1"/>
</dbReference>
<evidence type="ECO:0000256" key="1">
    <source>
        <dbReference type="SAM" id="Coils"/>
    </source>
</evidence>
<comment type="caution">
    <text evidence="3">The sequence shown here is derived from an EMBL/GenBank/DDBJ whole genome shotgun (WGS) entry which is preliminary data.</text>
</comment>
<name>A0ABT1G8N5_9GAMM</name>
<evidence type="ECO:0000256" key="2">
    <source>
        <dbReference type="SAM" id="SignalP"/>
    </source>
</evidence>
<dbReference type="Proteomes" id="UP001523550">
    <property type="component" value="Unassembled WGS sequence"/>
</dbReference>
<evidence type="ECO:0000313" key="4">
    <source>
        <dbReference type="Proteomes" id="UP001523550"/>
    </source>
</evidence>
<dbReference type="EMBL" id="JALJYF010000002">
    <property type="protein sequence ID" value="MCP1727659.1"/>
    <property type="molecule type" value="Genomic_DNA"/>
</dbReference>
<sequence length="269" mass="28785">MKKLISSNRRFGAAILLGATIAVSASVLSLDVPNQFQAGEPARADAVNENFQALLSHIESLETRIDNLEAELVDIEDNLGAVEDSDLFSIEDFLVDLEDLLHIYHTSPEDTAVQGPILRLTGANLQIINGSDDFVSDGTGNLVVGMATARETGTYFCSDRSYNDESDCISAGYDWSQTHNSGSHNIVSGIAPAYSGTYNIVHGRFGGTSGQANAIFGEHNISTSLRTIQGGRYNQTHASEVSILGGSNCEITSSRRWGIGSPHDLGECE</sequence>
<feature type="signal peptide" evidence="2">
    <location>
        <begin position="1"/>
        <end position="25"/>
    </location>
</feature>
<gene>
    <name evidence="3" type="ORF">J2T60_001659</name>
</gene>
<keyword evidence="1" id="KW-0175">Coiled coil</keyword>
<proteinExistence type="predicted"/>
<protein>
    <submittedName>
        <fullName evidence="3">Uncharacterized protein</fullName>
    </submittedName>
</protein>
<accession>A0ABT1G8N5</accession>
<feature type="coiled-coil region" evidence="1">
    <location>
        <begin position="44"/>
        <end position="85"/>
    </location>
</feature>
<evidence type="ECO:0000313" key="3">
    <source>
        <dbReference type="EMBL" id="MCP1727659.1"/>
    </source>
</evidence>
<reference evidence="3 4" key="1">
    <citation type="submission" date="2022-03" db="EMBL/GenBank/DDBJ databases">
        <title>Genomic Encyclopedia of Type Strains, Phase III (KMG-III): the genomes of soil and plant-associated and newly described type strains.</title>
        <authorList>
            <person name="Whitman W."/>
        </authorList>
    </citation>
    <scope>NUCLEOTIDE SEQUENCE [LARGE SCALE GENOMIC DNA]</scope>
    <source>
        <strain evidence="3 4">BSker1</strain>
    </source>
</reference>